<organism evidence="2 3">
    <name type="scientific">Bradyrhizobium erythrophlei</name>
    <dbReference type="NCBI Taxonomy" id="1437360"/>
    <lineage>
        <taxon>Bacteria</taxon>
        <taxon>Pseudomonadati</taxon>
        <taxon>Pseudomonadota</taxon>
        <taxon>Alphaproteobacteria</taxon>
        <taxon>Hyphomicrobiales</taxon>
        <taxon>Nitrobacteraceae</taxon>
        <taxon>Bradyrhizobium</taxon>
    </lineage>
</organism>
<dbReference type="EMBL" id="LT670818">
    <property type="protein sequence ID" value="SHG94252.1"/>
    <property type="molecule type" value="Genomic_DNA"/>
</dbReference>
<dbReference type="Proteomes" id="UP000190675">
    <property type="component" value="Chromosome I"/>
</dbReference>
<dbReference type="PROSITE" id="PS51318">
    <property type="entry name" value="TAT"/>
    <property type="match status" value="1"/>
</dbReference>
<dbReference type="Pfam" id="PF00378">
    <property type="entry name" value="ECH_1"/>
    <property type="match status" value="1"/>
</dbReference>
<accession>A0A1M5NXL5</accession>
<dbReference type="PANTHER" id="PTHR43802:SF1">
    <property type="entry name" value="IP11341P-RELATED"/>
    <property type="match status" value="1"/>
</dbReference>
<dbReference type="InterPro" id="IPR006311">
    <property type="entry name" value="TAT_signal"/>
</dbReference>
<dbReference type="GO" id="GO:0003824">
    <property type="term" value="F:catalytic activity"/>
    <property type="evidence" value="ECO:0007669"/>
    <property type="project" value="UniProtKB-ARBA"/>
</dbReference>
<name>A0A1M5NXL5_9BRAD</name>
<gene>
    <name evidence="2" type="ORF">SAMN05444169_4903</name>
</gene>
<evidence type="ECO:0000256" key="1">
    <source>
        <dbReference type="ARBA" id="ARBA00005254"/>
    </source>
</evidence>
<dbReference type="Gene3D" id="1.10.12.10">
    <property type="entry name" value="Lyase 2-enoyl-coa Hydratase, Chain A, domain 2"/>
    <property type="match status" value="1"/>
</dbReference>
<dbReference type="RefSeq" id="WP_172899952.1">
    <property type="nucleotide sequence ID" value="NZ_LT670818.1"/>
</dbReference>
<comment type="similarity">
    <text evidence="1">Belongs to the enoyl-CoA hydratase/isomerase family.</text>
</comment>
<dbReference type="InterPro" id="IPR001753">
    <property type="entry name" value="Enoyl-CoA_hydra/iso"/>
</dbReference>
<dbReference type="PANTHER" id="PTHR43802">
    <property type="entry name" value="ENOYL-COA HYDRATASE"/>
    <property type="match status" value="1"/>
</dbReference>
<dbReference type="NCBIfam" id="NF005126">
    <property type="entry name" value="PRK06563.1"/>
    <property type="match status" value="1"/>
</dbReference>
<dbReference type="InterPro" id="IPR014748">
    <property type="entry name" value="Enoyl-CoA_hydra_C"/>
</dbReference>
<evidence type="ECO:0000313" key="2">
    <source>
        <dbReference type="EMBL" id="SHG94252.1"/>
    </source>
</evidence>
<sequence>MIVDEQKLERKPAADLGRRDVLALAGAAATVGLTAGPARAQSQPAVAATAATQLQTKPTVALDRPAKGVLLIGIDRIDAQNRIDIPTFSAIGQAYYQFEHDDDLKVAVLHGTGPDFSKGLDQASWGAALRNGPFQTPQNFIDPVATAGPERSKPLVVAVQGHVTRVAHELFLAADLRIAAQDAIFNQGEVTAASFPGGGATVRFVREAGWGNAMRYMLTGEDWHTDEAYRMGLVQVVTRSGQQLDRAVDIARQIASYAPLGVQALLGSARRVFREGERVALLSLQPEFGRLSRSEDRQEYFRALQEKRSPVYVGR</sequence>
<reference evidence="2 3" key="1">
    <citation type="submission" date="2016-11" db="EMBL/GenBank/DDBJ databases">
        <authorList>
            <person name="Jaros S."/>
            <person name="Januszkiewicz K."/>
            <person name="Wedrychowicz H."/>
        </authorList>
    </citation>
    <scope>NUCLEOTIDE SEQUENCE [LARGE SCALE GENOMIC DNA]</scope>
    <source>
        <strain evidence="2 3">GAS242</strain>
    </source>
</reference>
<dbReference type="AlphaFoldDB" id="A0A1M5NXL5"/>
<dbReference type="Gene3D" id="3.90.226.10">
    <property type="entry name" value="2-enoyl-CoA Hydratase, Chain A, domain 1"/>
    <property type="match status" value="1"/>
</dbReference>
<dbReference type="SUPFAM" id="SSF52096">
    <property type="entry name" value="ClpP/crotonase"/>
    <property type="match status" value="1"/>
</dbReference>
<proteinExistence type="inferred from homology"/>
<protein>
    <submittedName>
        <fullName evidence="2">Enoyl-CoA hydratase/carnithine racemase</fullName>
    </submittedName>
</protein>
<dbReference type="CDD" id="cd06558">
    <property type="entry name" value="crotonase-like"/>
    <property type="match status" value="1"/>
</dbReference>
<dbReference type="InterPro" id="IPR029045">
    <property type="entry name" value="ClpP/crotonase-like_dom_sf"/>
</dbReference>
<evidence type="ECO:0000313" key="3">
    <source>
        <dbReference type="Proteomes" id="UP000190675"/>
    </source>
</evidence>